<comment type="caution">
    <text evidence="1">The sequence shown here is derived from an EMBL/GenBank/DDBJ whole genome shotgun (WGS) entry which is preliminary data.</text>
</comment>
<accession>K2R9B0</accession>
<dbReference type="EMBL" id="AHHD01000660">
    <property type="protein sequence ID" value="EKG09457.1"/>
    <property type="molecule type" value="Genomic_DNA"/>
</dbReference>
<evidence type="ECO:0000313" key="2">
    <source>
        <dbReference type="Proteomes" id="UP000007129"/>
    </source>
</evidence>
<gene>
    <name evidence="1" type="ORF">MPH_13506</name>
</gene>
<organism evidence="1 2">
    <name type="scientific">Macrophomina phaseolina (strain MS6)</name>
    <name type="common">Charcoal rot fungus</name>
    <dbReference type="NCBI Taxonomy" id="1126212"/>
    <lineage>
        <taxon>Eukaryota</taxon>
        <taxon>Fungi</taxon>
        <taxon>Dikarya</taxon>
        <taxon>Ascomycota</taxon>
        <taxon>Pezizomycotina</taxon>
        <taxon>Dothideomycetes</taxon>
        <taxon>Dothideomycetes incertae sedis</taxon>
        <taxon>Botryosphaeriales</taxon>
        <taxon>Botryosphaeriaceae</taxon>
        <taxon>Macrophomina</taxon>
    </lineage>
</organism>
<feature type="non-terminal residue" evidence="1">
    <location>
        <position position="84"/>
    </location>
</feature>
<reference evidence="1 2" key="1">
    <citation type="journal article" date="2012" name="BMC Genomics">
        <title>Tools to kill: Genome of one of the most destructive plant pathogenic fungi Macrophomina phaseolina.</title>
        <authorList>
            <person name="Islam M.S."/>
            <person name="Haque M.S."/>
            <person name="Islam M.M."/>
            <person name="Emdad E.M."/>
            <person name="Halim A."/>
            <person name="Hossen Q.M.M."/>
            <person name="Hossain M.Z."/>
            <person name="Ahmed B."/>
            <person name="Rahim S."/>
            <person name="Rahman M.S."/>
            <person name="Alam M.M."/>
            <person name="Hou S."/>
            <person name="Wan X."/>
            <person name="Saito J.A."/>
            <person name="Alam M."/>
        </authorList>
    </citation>
    <scope>NUCLEOTIDE SEQUENCE [LARGE SCALE GENOMIC DNA]</scope>
    <source>
        <strain evidence="1 2">MS6</strain>
    </source>
</reference>
<proteinExistence type="predicted"/>
<sequence>MSREKQSAAGGNGRRRAAPDEIWKRVKYFEWDGGTRVVASALPDELRLLESAGEPVPCINTCDDRLLEMSVLYMQLLVLPGRHA</sequence>
<dbReference type="InParanoid" id="K2R9B0"/>
<dbReference type="Proteomes" id="UP000007129">
    <property type="component" value="Unassembled WGS sequence"/>
</dbReference>
<dbReference type="VEuPathDB" id="FungiDB:MPH_13506"/>
<dbReference type="AlphaFoldDB" id="K2R9B0"/>
<dbReference type="HOGENOM" id="CLU_2533634_0_0_1"/>
<protein>
    <submittedName>
        <fullName evidence="1">Uncharacterized protein</fullName>
    </submittedName>
</protein>
<name>K2R9B0_MACPH</name>
<evidence type="ECO:0000313" key="1">
    <source>
        <dbReference type="EMBL" id="EKG09457.1"/>
    </source>
</evidence>